<reference evidence="1" key="2">
    <citation type="submission" date="2020-09" db="EMBL/GenBank/DDBJ databases">
        <authorList>
            <person name="Sun Q."/>
            <person name="Zhou Y."/>
        </authorList>
    </citation>
    <scope>NUCLEOTIDE SEQUENCE</scope>
    <source>
        <strain evidence="1">CGMCC 4.7201</strain>
    </source>
</reference>
<gene>
    <name evidence="1" type="ORF">GCM10012280_61490</name>
</gene>
<proteinExistence type="predicted"/>
<evidence type="ECO:0000313" key="1">
    <source>
        <dbReference type="EMBL" id="GGO98114.1"/>
    </source>
</evidence>
<accession>A0A918E0S4</accession>
<keyword evidence="2" id="KW-1185">Reference proteome</keyword>
<organism evidence="1 2">
    <name type="scientific">Wenjunlia tyrosinilytica</name>
    <dbReference type="NCBI Taxonomy" id="1544741"/>
    <lineage>
        <taxon>Bacteria</taxon>
        <taxon>Bacillati</taxon>
        <taxon>Actinomycetota</taxon>
        <taxon>Actinomycetes</taxon>
        <taxon>Kitasatosporales</taxon>
        <taxon>Streptomycetaceae</taxon>
        <taxon>Wenjunlia</taxon>
    </lineage>
</organism>
<dbReference type="Proteomes" id="UP000641932">
    <property type="component" value="Unassembled WGS sequence"/>
</dbReference>
<comment type="caution">
    <text evidence="1">The sequence shown here is derived from an EMBL/GenBank/DDBJ whole genome shotgun (WGS) entry which is preliminary data.</text>
</comment>
<dbReference type="EMBL" id="BMMS01000036">
    <property type="protein sequence ID" value="GGO98114.1"/>
    <property type="molecule type" value="Genomic_DNA"/>
</dbReference>
<evidence type="ECO:0000313" key="2">
    <source>
        <dbReference type="Proteomes" id="UP000641932"/>
    </source>
</evidence>
<protein>
    <submittedName>
        <fullName evidence="1">Uncharacterized protein</fullName>
    </submittedName>
</protein>
<name>A0A918E0S4_9ACTN</name>
<reference evidence="1" key="1">
    <citation type="journal article" date="2014" name="Int. J. Syst. Evol. Microbiol.">
        <title>Complete genome sequence of Corynebacterium casei LMG S-19264T (=DSM 44701T), isolated from a smear-ripened cheese.</title>
        <authorList>
            <consortium name="US DOE Joint Genome Institute (JGI-PGF)"/>
            <person name="Walter F."/>
            <person name="Albersmeier A."/>
            <person name="Kalinowski J."/>
            <person name="Ruckert C."/>
        </authorList>
    </citation>
    <scope>NUCLEOTIDE SEQUENCE</scope>
    <source>
        <strain evidence="1">CGMCC 4.7201</strain>
    </source>
</reference>
<dbReference type="RefSeq" id="WP_189135112.1">
    <property type="nucleotide sequence ID" value="NZ_BMMS01000036.1"/>
</dbReference>
<sequence>MNRQDVFAHYNRTALPHDVILHVAVNGTVWIKPRYKAGVKTWGDVKKAVRDLEAQGNTVTFAVG</sequence>
<dbReference type="AlphaFoldDB" id="A0A918E0S4"/>